<organism evidence="1 2">
    <name type="scientific">Chryseobacterium lathyri</name>
    <dbReference type="NCBI Taxonomy" id="395933"/>
    <lineage>
        <taxon>Bacteria</taxon>
        <taxon>Pseudomonadati</taxon>
        <taxon>Bacteroidota</taxon>
        <taxon>Flavobacteriia</taxon>
        <taxon>Flavobacteriales</taxon>
        <taxon>Weeksellaceae</taxon>
        <taxon>Chryseobacterium group</taxon>
        <taxon>Chryseobacterium</taxon>
    </lineage>
</organism>
<protein>
    <recommendedName>
        <fullName evidence="3">Cyclic nucleotide-binding protein</fullName>
    </recommendedName>
</protein>
<dbReference type="AlphaFoldDB" id="A0A511YEQ9"/>
<accession>A0A511YEQ9</accession>
<reference evidence="1 2" key="1">
    <citation type="submission" date="2019-07" db="EMBL/GenBank/DDBJ databases">
        <title>Whole genome shotgun sequence of Chryseobacterium lathyri NBRC 105250.</title>
        <authorList>
            <person name="Hosoyama A."/>
            <person name="Uohara A."/>
            <person name="Ohji S."/>
            <person name="Ichikawa N."/>
        </authorList>
    </citation>
    <scope>NUCLEOTIDE SEQUENCE [LARGE SCALE GENOMIC DNA]</scope>
    <source>
        <strain evidence="1 2">NBRC 105250</strain>
    </source>
</reference>
<dbReference type="RefSeq" id="WP_111959101.1">
    <property type="nucleotide sequence ID" value="NZ_BJYI01000017.1"/>
</dbReference>
<dbReference type="EMBL" id="BJYI01000017">
    <property type="protein sequence ID" value="GEN73656.1"/>
    <property type="molecule type" value="Genomic_DNA"/>
</dbReference>
<dbReference type="Proteomes" id="UP000321150">
    <property type="component" value="Unassembled WGS sequence"/>
</dbReference>
<name>A0A511YEQ9_9FLAO</name>
<dbReference type="SUPFAM" id="SSF51206">
    <property type="entry name" value="cAMP-binding domain-like"/>
    <property type="match status" value="1"/>
</dbReference>
<proteinExistence type="predicted"/>
<evidence type="ECO:0000313" key="1">
    <source>
        <dbReference type="EMBL" id="GEN73656.1"/>
    </source>
</evidence>
<dbReference type="InterPro" id="IPR018490">
    <property type="entry name" value="cNMP-bd_dom_sf"/>
</dbReference>
<sequence length="192" mass="22358">MMDGLKKLLKSYKLSDQLVEHILSCGTMIEVKSLDSLVALDSISENMFYVKKGGLISQYFDEKSERERTTNFYLPDFQPFFVVSECYFEGLPSMCQIKAFTKSEVICYNKEDIMKLIEVSNQYRSFYYKNIIEALVSKEKLTSKLITLNSNILYSTLIKEYPEIIKKVPSKYIAEFMGVTPQWLSKIKKTDF</sequence>
<gene>
    <name evidence="1" type="ORF">CLA01_37280</name>
</gene>
<dbReference type="OrthoDB" id="944427at2"/>
<dbReference type="Gene3D" id="2.60.120.10">
    <property type="entry name" value="Jelly Rolls"/>
    <property type="match status" value="1"/>
</dbReference>
<evidence type="ECO:0000313" key="2">
    <source>
        <dbReference type="Proteomes" id="UP000321150"/>
    </source>
</evidence>
<comment type="caution">
    <text evidence="1">The sequence shown here is derived from an EMBL/GenBank/DDBJ whole genome shotgun (WGS) entry which is preliminary data.</text>
</comment>
<dbReference type="InterPro" id="IPR014710">
    <property type="entry name" value="RmlC-like_jellyroll"/>
</dbReference>
<evidence type="ECO:0008006" key="3">
    <source>
        <dbReference type="Google" id="ProtNLM"/>
    </source>
</evidence>